<keyword evidence="3" id="KW-1185">Reference proteome</keyword>
<feature type="transmembrane region" description="Helical" evidence="1">
    <location>
        <begin position="41"/>
        <end position="59"/>
    </location>
</feature>
<organism evidence="2 3">
    <name type="scientific">Parashewanella spongiae</name>
    <dbReference type="NCBI Taxonomy" id="342950"/>
    <lineage>
        <taxon>Bacteria</taxon>
        <taxon>Pseudomonadati</taxon>
        <taxon>Pseudomonadota</taxon>
        <taxon>Gammaproteobacteria</taxon>
        <taxon>Alteromonadales</taxon>
        <taxon>Shewanellaceae</taxon>
        <taxon>Parashewanella</taxon>
    </lineage>
</organism>
<protein>
    <recommendedName>
        <fullName evidence="4">Cardiolipin synthase N-terminal domain-containing protein</fullName>
    </recommendedName>
</protein>
<keyword evidence="1" id="KW-0812">Transmembrane</keyword>
<evidence type="ECO:0008006" key="4">
    <source>
        <dbReference type="Google" id="ProtNLM"/>
    </source>
</evidence>
<proteinExistence type="predicted"/>
<dbReference type="EMBL" id="QYYH01000068">
    <property type="protein sequence ID" value="RJY13162.1"/>
    <property type="molecule type" value="Genomic_DNA"/>
</dbReference>
<keyword evidence="1" id="KW-0472">Membrane</keyword>
<evidence type="ECO:0000256" key="1">
    <source>
        <dbReference type="SAM" id="Phobius"/>
    </source>
</evidence>
<keyword evidence="1" id="KW-1133">Transmembrane helix</keyword>
<sequence length="74" mass="8440">MFDFNISTLITCLVIFLVTVHVIFALKPVISPVNVPTNQRILWSVLGFCFGAVGYYYFLSKLPFSIIVESHRDK</sequence>
<reference evidence="2 3" key="1">
    <citation type="submission" date="2018-09" db="EMBL/GenBank/DDBJ databases">
        <title>Phylogeny of the Shewanellaceae, and recommendation for two new genera, Pseudoshewanella and Parashewanella.</title>
        <authorList>
            <person name="Wang G."/>
        </authorList>
    </citation>
    <scope>NUCLEOTIDE SEQUENCE [LARGE SCALE GENOMIC DNA]</scope>
    <source>
        <strain evidence="2 3">KCTC 22492</strain>
    </source>
</reference>
<dbReference type="Proteomes" id="UP000273022">
    <property type="component" value="Unassembled WGS sequence"/>
</dbReference>
<dbReference type="AlphaFoldDB" id="A0A3A6TKY7"/>
<evidence type="ECO:0000313" key="2">
    <source>
        <dbReference type="EMBL" id="RJY13162.1"/>
    </source>
</evidence>
<accession>A0A3A6TKY7</accession>
<gene>
    <name evidence="2" type="ORF">D5R81_11625</name>
</gene>
<name>A0A3A6TKY7_9GAMM</name>
<evidence type="ECO:0000313" key="3">
    <source>
        <dbReference type="Proteomes" id="UP000273022"/>
    </source>
</evidence>
<comment type="caution">
    <text evidence="2">The sequence shown here is derived from an EMBL/GenBank/DDBJ whole genome shotgun (WGS) entry which is preliminary data.</text>
</comment>